<keyword evidence="13" id="KW-0675">Receptor</keyword>
<reference evidence="13 14" key="1">
    <citation type="submission" date="2016-10" db="EMBL/GenBank/DDBJ databases">
        <authorList>
            <person name="de Groot N.N."/>
        </authorList>
    </citation>
    <scope>NUCLEOTIDE SEQUENCE [LARGE SCALE GENOMIC DNA]</scope>
    <source>
        <strain evidence="13 14">DSM 25927</strain>
    </source>
</reference>
<evidence type="ECO:0000313" key="14">
    <source>
        <dbReference type="Proteomes" id="UP000199233"/>
    </source>
</evidence>
<protein>
    <submittedName>
        <fullName evidence="13">TonB dependent receptor</fullName>
    </submittedName>
</protein>
<evidence type="ECO:0000259" key="11">
    <source>
        <dbReference type="Pfam" id="PF00593"/>
    </source>
</evidence>
<dbReference type="Gene3D" id="2.170.130.10">
    <property type="entry name" value="TonB-dependent receptor, plug domain"/>
    <property type="match status" value="1"/>
</dbReference>
<dbReference type="GO" id="GO:0009279">
    <property type="term" value="C:cell outer membrane"/>
    <property type="evidence" value="ECO:0007669"/>
    <property type="project" value="UniProtKB-SubCell"/>
</dbReference>
<keyword evidence="4 8" id="KW-0812">Transmembrane</keyword>
<dbReference type="RefSeq" id="WP_093289032.1">
    <property type="nucleotide sequence ID" value="NZ_FOFS01000015.1"/>
</dbReference>
<dbReference type="InterPro" id="IPR039426">
    <property type="entry name" value="TonB-dep_rcpt-like"/>
</dbReference>
<dbReference type="PANTHER" id="PTHR47234:SF2">
    <property type="entry name" value="TONB-DEPENDENT RECEPTOR"/>
    <property type="match status" value="1"/>
</dbReference>
<evidence type="ECO:0000256" key="7">
    <source>
        <dbReference type="ARBA" id="ARBA00023237"/>
    </source>
</evidence>
<keyword evidence="10" id="KW-0732">Signal</keyword>
<dbReference type="PROSITE" id="PS52016">
    <property type="entry name" value="TONB_DEPENDENT_REC_3"/>
    <property type="match status" value="1"/>
</dbReference>
<gene>
    <name evidence="13" type="ORF">SAMN04488038_11546</name>
</gene>
<dbReference type="OrthoDB" id="9815954at2"/>
<evidence type="ECO:0000256" key="8">
    <source>
        <dbReference type="PROSITE-ProRule" id="PRU01360"/>
    </source>
</evidence>
<keyword evidence="14" id="KW-1185">Reference proteome</keyword>
<evidence type="ECO:0000256" key="5">
    <source>
        <dbReference type="ARBA" id="ARBA00023077"/>
    </source>
</evidence>
<keyword evidence="7 8" id="KW-0998">Cell outer membrane</keyword>
<dbReference type="InterPro" id="IPR037066">
    <property type="entry name" value="Plug_dom_sf"/>
</dbReference>
<organism evidence="13 14">
    <name type="scientific">Solimonas aquatica</name>
    <dbReference type="NCBI Taxonomy" id="489703"/>
    <lineage>
        <taxon>Bacteria</taxon>
        <taxon>Pseudomonadati</taxon>
        <taxon>Pseudomonadota</taxon>
        <taxon>Gammaproteobacteria</taxon>
        <taxon>Nevskiales</taxon>
        <taxon>Nevskiaceae</taxon>
        <taxon>Solimonas</taxon>
    </lineage>
</organism>
<comment type="subcellular location">
    <subcellularLocation>
        <location evidence="1 8">Cell outer membrane</location>
        <topology evidence="1 8">Multi-pass membrane protein</topology>
    </subcellularLocation>
</comment>
<sequence length="965" mass="103713">MDNTKTRRRSANAFALTAIAAAVAGSFSARPAFAQEQGAATAPAAGSSDNVEEVIVTGSRLRRVDAETASPVYTIDRSAIEDSGVATIGNIIQSMPSISGAATNPQVNNGGGDGASTVSLRGLGSERTLVLLNGRRLGPEFDINAIPVNMVDRVDVLKEGAGAIYGSDAVGGVVNIITRKDFTGLDMAVQLGQTSRQDGQTQSYEMLWGTASEKGHVMLGLNYNKQKAISAADRKFSEHALYIYNYYGTDNITILGSSRNPRGRISLPDSSAFGILDGNGDPCGSVTRIPGTTGAATSDYRCYSGGSDAYDYQPFNLVTTPQERASIFSTAAFSVSDSIEVFSELFHTTSKSGYQIAPLPFDARADNVVISADSVYNPFGIDFGGSPATPSSPANPNFLTRFVALGNRFSQVEVNTDQVTGGVRGDLLSTSWKWDLAATYQRKATVNAVSGYILQQPLQDALGPSYIDGSGAHCGVSGSPIAGCTPINLFNTDDPATVSSLQSISSGYENRRYQTSKILELNFNGSVFDTTAGTALAAVGFSYRKENYKDNVDDLVEAAAPRFQNCKLSSETCSGDTSGDDSVKEVYGELYVPLLADQPLVKSLNVTLGLRYSDYDSFGSTTNGTVKLEYRPYADLLARTSYAQVFRAPQITDRFAAPAASNPVFFDPCRALTAADVTANPNLALACQNVPTDGSFEGAPTPQVFQLVKSNENLDPETGHVITAGFVYDSSQLKNFSVNLDYWYYKIKDAIIAPDVGTIVRTCAATGDADLCSLIERYSDGQINVINSPTLNSASFTTDGLDIGFRYKLTSDLGAFMASWDTTYTHSFEYSVLKDSPKIDAVGRYDGQFGNYARYRSILSLAWRLNAYQAMWKTRYISGVEITDSVGEGSGRPLATDRIKVGSVTYHDLVAGYTAKTNTELLVGVNNVFDKQPPLFYQYTLNANTNVETYDGVGRYLYVRVSQHF</sequence>
<keyword evidence="2 8" id="KW-0813">Transport</keyword>
<feature type="domain" description="TonB-dependent receptor plug" evidence="12">
    <location>
        <begin position="67"/>
        <end position="173"/>
    </location>
</feature>
<dbReference type="Pfam" id="PF07715">
    <property type="entry name" value="Plug"/>
    <property type="match status" value="1"/>
</dbReference>
<keyword evidence="3 8" id="KW-1134">Transmembrane beta strand</keyword>
<evidence type="ECO:0000256" key="10">
    <source>
        <dbReference type="SAM" id="SignalP"/>
    </source>
</evidence>
<evidence type="ECO:0000256" key="9">
    <source>
        <dbReference type="RuleBase" id="RU003357"/>
    </source>
</evidence>
<dbReference type="PROSITE" id="PS51318">
    <property type="entry name" value="TAT"/>
    <property type="match status" value="1"/>
</dbReference>
<evidence type="ECO:0000259" key="12">
    <source>
        <dbReference type="Pfam" id="PF07715"/>
    </source>
</evidence>
<dbReference type="SUPFAM" id="SSF56935">
    <property type="entry name" value="Porins"/>
    <property type="match status" value="1"/>
</dbReference>
<keyword evidence="6 8" id="KW-0472">Membrane</keyword>
<dbReference type="Proteomes" id="UP000199233">
    <property type="component" value="Unassembled WGS sequence"/>
</dbReference>
<evidence type="ECO:0000256" key="3">
    <source>
        <dbReference type="ARBA" id="ARBA00022452"/>
    </source>
</evidence>
<evidence type="ECO:0000256" key="6">
    <source>
        <dbReference type="ARBA" id="ARBA00023136"/>
    </source>
</evidence>
<name>A0A1H9L6Y3_9GAMM</name>
<dbReference type="InterPro" id="IPR000531">
    <property type="entry name" value="Beta-barrel_TonB"/>
</dbReference>
<feature type="domain" description="TonB-dependent receptor-like beta-barrel" evidence="11">
    <location>
        <begin position="379"/>
        <end position="928"/>
    </location>
</feature>
<dbReference type="Pfam" id="PF00593">
    <property type="entry name" value="TonB_dep_Rec_b-barrel"/>
    <property type="match status" value="1"/>
</dbReference>
<keyword evidence="5 9" id="KW-0798">TonB box</keyword>
<feature type="chain" id="PRO_5011680613" evidence="10">
    <location>
        <begin position="35"/>
        <end position="965"/>
    </location>
</feature>
<evidence type="ECO:0000256" key="2">
    <source>
        <dbReference type="ARBA" id="ARBA00022448"/>
    </source>
</evidence>
<dbReference type="STRING" id="489703.SAMN04488038_11546"/>
<dbReference type="EMBL" id="FOFS01000015">
    <property type="protein sequence ID" value="SER07194.1"/>
    <property type="molecule type" value="Genomic_DNA"/>
</dbReference>
<dbReference type="PANTHER" id="PTHR47234">
    <property type="match status" value="1"/>
</dbReference>
<dbReference type="InterPro" id="IPR012910">
    <property type="entry name" value="Plug_dom"/>
</dbReference>
<comment type="similarity">
    <text evidence="8 9">Belongs to the TonB-dependent receptor family.</text>
</comment>
<proteinExistence type="inferred from homology"/>
<feature type="signal peptide" evidence="10">
    <location>
        <begin position="1"/>
        <end position="34"/>
    </location>
</feature>
<accession>A0A1H9L6Y3</accession>
<dbReference type="AlphaFoldDB" id="A0A1H9L6Y3"/>
<dbReference type="InterPro" id="IPR036942">
    <property type="entry name" value="Beta-barrel_TonB_sf"/>
</dbReference>
<evidence type="ECO:0000256" key="1">
    <source>
        <dbReference type="ARBA" id="ARBA00004571"/>
    </source>
</evidence>
<dbReference type="Gene3D" id="2.40.170.20">
    <property type="entry name" value="TonB-dependent receptor, beta-barrel domain"/>
    <property type="match status" value="1"/>
</dbReference>
<evidence type="ECO:0000313" key="13">
    <source>
        <dbReference type="EMBL" id="SER07194.1"/>
    </source>
</evidence>
<dbReference type="InterPro" id="IPR006311">
    <property type="entry name" value="TAT_signal"/>
</dbReference>
<evidence type="ECO:0000256" key="4">
    <source>
        <dbReference type="ARBA" id="ARBA00022692"/>
    </source>
</evidence>